<dbReference type="PROSITE" id="PS00867">
    <property type="entry name" value="CPSASE_2"/>
    <property type="match status" value="1"/>
</dbReference>
<evidence type="ECO:0000256" key="5">
    <source>
        <dbReference type="ARBA" id="ARBA00022741"/>
    </source>
</evidence>
<sequence length="1149" mass="128101">MSRVTKKIKKVLVANRGEIAIRVFRACNELNIRTVAIYSKEDSGSYHRYKADEAYLVGEGKKPIDAYLDIEGIIEIAKSHGVDAIHPGYGFLSENIKFATRCEEEGIVFIGPNSKHLNMFGDKVKARYQAVEAGIPVIPGTDGPISSLKEVEEFGRQHGYPLMIKAALGGGGRGMRIVRNEAGVKESYERAKSEAKAAFGSDEVYVEKFVENPKHIEVQILGDHSGNIVHLYERDCSVQRRHQKVVEVAPSLSLSAELRDRICEAAVKLMENVQYINAGTVEFLVANDEFYFIEVNPRVQVEHTITEMITGIDIVQSQILIADGYDLNSPIVGVPAQEDIRTNGYAIQSRVTTEDPLNNFMPDTGKIMAYRSGGGFGVRLDTGNSFQGAVITPYYDSLLVKVTTWALTFDQAAAKMVRNLREFRIRGIKTNIPFLENVVKHEDFLTGSYNTSFIDTTPELFVFPKRKDRGTKMLTYIANVTVNGFPGVESKKKPDHGNLRIPALSTLTEPLKGTKQILDEQGPEGLVKWVKEQKEVLLTDTTFRDAHQSLLATRVRTNDLKQIAKPTAQLLPNLFSMEMWGGATFDVSYRFLKEDPWDRLLKLREEAPNVLFQMLLRASNAVGYKNYPDNVIKEFVEKSSQAGIDVFRIFDSLNWVPGMTLAIDSVRKNNKIAEAAICYTGDILDPTRRKYDLDYYKTMAKELEASGAHILGIKDMAGLLKPQAAYDLVSALKETVDIPIHLHTHDTSGNGLYTYAKAIEAGVDIVDVAASSMAGLTSQPSANSLYYALEGTDRKPNLNIAGLEQLSNYWEDVRKYYKDFESGMNAPHTEVYVHEMPGGQYSNLQQQAKAVGLGDRWDEVKEMYSRVNQMFGDLVKVTPSSKVVGDMALYMVQNNLTEDDIYERGETLDFPDSVVELFEGYLGQPHGGFPKELQRIILKGKKPVTDRPGELLEPVDFKEIRDTLFHSLNRAVTSFDVIAYALYPKVFMEYSKAVEQYGDISVLDTPTFLHGMRLGEEVEIEIEQGKTLIVKLVSIGEPQSNGTRVVYFELNGQPREVVIKDESIKATVATKTKIDPSNPSHIGATMPGTVIKLLVDKGDQVAKGDHLMITEAMKMETTVQAPYSGTVKDIFIKNGEAIEPGDLLIELSK</sequence>
<dbReference type="PATRIC" id="fig|284581.3.peg.741"/>
<evidence type="ECO:0000259" key="14">
    <source>
        <dbReference type="PROSITE" id="PS50975"/>
    </source>
</evidence>
<dbReference type="InterPro" id="IPR003379">
    <property type="entry name" value="Carboxylase_cons_dom"/>
</dbReference>
<feature type="modified residue" description="N6-biotinyllysine" evidence="12">
    <location>
        <position position="1114"/>
    </location>
</feature>
<dbReference type="PROSITE" id="PS50991">
    <property type="entry name" value="PYR_CT"/>
    <property type="match status" value="1"/>
</dbReference>
<evidence type="ECO:0000256" key="10">
    <source>
        <dbReference type="PIRSR" id="PIRSR001594-2"/>
    </source>
</evidence>
<dbReference type="NCBIfam" id="NF006761">
    <property type="entry name" value="PRK09282.1"/>
    <property type="match status" value="1"/>
</dbReference>
<dbReference type="InterPro" id="IPR005482">
    <property type="entry name" value="Biotin_COase_C"/>
</dbReference>
<reference evidence="18" key="1">
    <citation type="submission" date="2015-08" db="EMBL/GenBank/DDBJ databases">
        <title>Fjat-14210 dsm16467.</title>
        <authorList>
            <person name="Liu B."/>
            <person name="Wang J."/>
            <person name="Zhu Y."/>
            <person name="Liu G."/>
            <person name="Chen Q."/>
            <person name="Chen Z."/>
            <person name="Lan J."/>
            <person name="Che J."/>
            <person name="Ge C."/>
            <person name="Shi H."/>
            <person name="Pan Z."/>
            <person name="Liu X."/>
        </authorList>
    </citation>
    <scope>NUCLEOTIDE SEQUENCE [LARGE SCALE GENOMIC DNA]</scope>
    <source>
        <strain evidence="18">DSM 16467</strain>
    </source>
</reference>
<dbReference type="InterPro" id="IPR016185">
    <property type="entry name" value="PreATP-grasp_dom_sf"/>
</dbReference>
<keyword evidence="5 8" id="KW-0547">Nucleotide-binding</keyword>
<dbReference type="SUPFAM" id="SSF51230">
    <property type="entry name" value="Single hybrid motif"/>
    <property type="match status" value="1"/>
</dbReference>
<dbReference type="PROSITE" id="PS50979">
    <property type="entry name" value="BC"/>
    <property type="match status" value="1"/>
</dbReference>
<dbReference type="Pfam" id="PF00364">
    <property type="entry name" value="Biotin_lipoyl"/>
    <property type="match status" value="1"/>
</dbReference>
<dbReference type="InterPro" id="IPR011053">
    <property type="entry name" value="Single_hybrid_motif"/>
</dbReference>
<dbReference type="Pfam" id="PF02785">
    <property type="entry name" value="Biotin_carb_C"/>
    <property type="match status" value="1"/>
</dbReference>
<dbReference type="SUPFAM" id="SSF51246">
    <property type="entry name" value="Rudiment single hybrid motif"/>
    <property type="match status" value="1"/>
</dbReference>
<evidence type="ECO:0000256" key="8">
    <source>
        <dbReference type="PIRNR" id="PIRNR001594"/>
    </source>
</evidence>
<dbReference type="FunFam" id="3.30.470.20:FF:000012">
    <property type="entry name" value="Pyruvate carboxylase"/>
    <property type="match status" value="1"/>
</dbReference>
<dbReference type="GO" id="GO:0006094">
    <property type="term" value="P:gluconeogenesis"/>
    <property type="evidence" value="ECO:0007669"/>
    <property type="project" value="InterPro"/>
</dbReference>
<dbReference type="Pfam" id="PF02786">
    <property type="entry name" value="CPSase_L_D2"/>
    <property type="match status" value="1"/>
</dbReference>
<dbReference type="PROSITE" id="PS50968">
    <property type="entry name" value="BIOTINYL_LIPOYL"/>
    <property type="match status" value="1"/>
</dbReference>
<dbReference type="Pfam" id="PF02436">
    <property type="entry name" value="PYC_OADA"/>
    <property type="match status" value="1"/>
</dbReference>
<dbReference type="AlphaFoldDB" id="A0A0M0LIS7"/>
<keyword evidence="18" id="KW-1185">Reference proteome</keyword>
<proteinExistence type="predicted"/>
<evidence type="ECO:0000256" key="7">
    <source>
        <dbReference type="ARBA" id="ARBA00023267"/>
    </source>
</evidence>
<comment type="caution">
    <text evidence="17">The sequence shown here is derived from an EMBL/GenBank/DDBJ whole genome shotgun (WGS) entry which is preliminary data.</text>
</comment>
<comment type="cofactor">
    <cofactor evidence="1 8">
        <name>biotin</name>
        <dbReference type="ChEBI" id="CHEBI:57586"/>
    </cofactor>
</comment>
<feature type="domain" description="Biotin carboxylation" evidence="15">
    <location>
        <begin position="7"/>
        <end position="459"/>
    </location>
</feature>
<evidence type="ECO:0000259" key="15">
    <source>
        <dbReference type="PROSITE" id="PS50979"/>
    </source>
</evidence>
<feature type="domain" description="Lipoyl-binding" evidence="13">
    <location>
        <begin position="1073"/>
        <end position="1148"/>
    </location>
</feature>
<dbReference type="SUPFAM" id="SSF89000">
    <property type="entry name" value="post-HMGL domain-like"/>
    <property type="match status" value="1"/>
</dbReference>
<organism evidence="17 18">
    <name type="scientific">Priestia koreensis</name>
    <dbReference type="NCBI Taxonomy" id="284581"/>
    <lineage>
        <taxon>Bacteria</taxon>
        <taxon>Bacillati</taxon>
        <taxon>Bacillota</taxon>
        <taxon>Bacilli</taxon>
        <taxon>Bacillales</taxon>
        <taxon>Bacillaceae</taxon>
        <taxon>Priestia</taxon>
    </lineage>
</organism>
<dbReference type="GO" id="GO:0005524">
    <property type="term" value="F:ATP binding"/>
    <property type="evidence" value="ECO:0007669"/>
    <property type="project" value="UniProtKB-UniRule"/>
</dbReference>
<protein>
    <recommendedName>
        <fullName evidence="2 8">Pyruvate carboxylase</fullName>
        <ecNumber evidence="2 8">6.4.1.1</ecNumber>
    </recommendedName>
</protein>
<comment type="catalytic activity">
    <reaction evidence="8">
        <text>hydrogencarbonate + pyruvate + ATP = oxaloacetate + ADP + phosphate + H(+)</text>
        <dbReference type="Rhea" id="RHEA:20844"/>
        <dbReference type="ChEBI" id="CHEBI:15361"/>
        <dbReference type="ChEBI" id="CHEBI:15378"/>
        <dbReference type="ChEBI" id="CHEBI:16452"/>
        <dbReference type="ChEBI" id="CHEBI:17544"/>
        <dbReference type="ChEBI" id="CHEBI:30616"/>
        <dbReference type="ChEBI" id="CHEBI:43474"/>
        <dbReference type="ChEBI" id="CHEBI:456216"/>
        <dbReference type="EC" id="6.4.1.1"/>
    </reaction>
</comment>
<dbReference type="SUPFAM" id="SSF51569">
    <property type="entry name" value="Aldolase"/>
    <property type="match status" value="1"/>
</dbReference>
<feature type="binding site" evidence="10">
    <location>
        <position position="617"/>
    </location>
    <ligand>
        <name>substrate</name>
    </ligand>
</feature>
<evidence type="ECO:0000313" key="17">
    <source>
        <dbReference type="EMBL" id="KOO50613.1"/>
    </source>
</evidence>
<keyword evidence="7 8" id="KW-0092">Biotin</keyword>
<dbReference type="InterPro" id="IPR005930">
    <property type="entry name" value="Pyruv_COase"/>
</dbReference>
<dbReference type="GO" id="GO:0005737">
    <property type="term" value="C:cytoplasm"/>
    <property type="evidence" value="ECO:0007669"/>
    <property type="project" value="TreeGrafter"/>
</dbReference>
<keyword evidence="17" id="KW-0670">Pyruvate</keyword>
<dbReference type="NCBIfam" id="NF009554">
    <property type="entry name" value="PRK12999.1"/>
    <property type="match status" value="1"/>
</dbReference>
<dbReference type="Pfam" id="PF00289">
    <property type="entry name" value="Biotin_carb_N"/>
    <property type="match status" value="1"/>
</dbReference>
<dbReference type="InterPro" id="IPR005479">
    <property type="entry name" value="CPAse_ATP-bd"/>
</dbReference>
<dbReference type="Gene3D" id="3.30.470.20">
    <property type="entry name" value="ATP-grasp fold, B domain"/>
    <property type="match status" value="1"/>
</dbReference>
<dbReference type="CDD" id="cd06850">
    <property type="entry name" value="biotinyl_domain"/>
    <property type="match status" value="1"/>
</dbReference>
<dbReference type="InterPro" id="IPR055268">
    <property type="entry name" value="PCB-like"/>
</dbReference>
<dbReference type="PROSITE" id="PS00866">
    <property type="entry name" value="CPSASE_1"/>
    <property type="match status" value="1"/>
</dbReference>
<feature type="binding site" evidence="10">
    <location>
        <position position="123"/>
    </location>
    <ligand>
        <name>ATP</name>
        <dbReference type="ChEBI" id="CHEBI:30616"/>
    </ligand>
</feature>
<evidence type="ECO:0000256" key="12">
    <source>
        <dbReference type="PIRSR" id="PIRSR001594-4"/>
    </source>
</evidence>
<dbReference type="NCBIfam" id="TIGR01235">
    <property type="entry name" value="pyruv_carbox"/>
    <property type="match status" value="1"/>
</dbReference>
<dbReference type="RefSeq" id="WP_053399777.1">
    <property type="nucleotide sequence ID" value="NZ_JAUKEN010000002.1"/>
</dbReference>
<dbReference type="EC" id="6.4.1.1" evidence="2 8"/>
<feature type="binding site" evidence="10">
    <location>
        <position position="242"/>
    </location>
    <ligand>
        <name>ATP</name>
        <dbReference type="ChEBI" id="CHEBI:30616"/>
    </ligand>
</feature>
<feature type="binding site" evidence="10">
    <location>
        <position position="207"/>
    </location>
    <ligand>
        <name>ATP</name>
        <dbReference type="ChEBI" id="CHEBI:30616"/>
    </ligand>
</feature>
<dbReference type="EMBL" id="LILC01000002">
    <property type="protein sequence ID" value="KOO50613.1"/>
    <property type="molecule type" value="Genomic_DNA"/>
</dbReference>
<evidence type="ECO:0000259" key="16">
    <source>
        <dbReference type="PROSITE" id="PS50991"/>
    </source>
</evidence>
<dbReference type="InterPro" id="IPR011761">
    <property type="entry name" value="ATP-grasp"/>
</dbReference>
<dbReference type="PIRSF" id="PIRSF001594">
    <property type="entry name" value="Pyruv_carbox"/>
    <property type="match status" value="1"/>
</dbReference>
<dbReference type="GO" id="GO:0046872">
    <property type="term" value="F:metal ion binding"/>
    <property type="evidence" value="ECO:0007669"/>
    <property type="project" value="UniProtKB-KW"/>
</dbReference>
<dbReference type="InterPro" id="IPR011054">
    <property type="entry name" value="Rudment_hybrid_motif"/>
</dbReference>
<feature type="domain" description="ATP-grasp" evidence="14">
    <location>
        <begin position="127"/>
        <end position="323"/>
    </location>
</feature>
<dbReference type="InterPro" id="IPR013785">
    <property type="entry name" value="Aldolase_TIM"/>
</dbReference>
<dbReference type="PROSITE" id="PS50975">
    <property type="entry name" value="ATP_GRASP"/>
    <property type="match status" value="1"/>
</dbReference>
<dbReference type="FunFam" id="3.30.1490.20:FF:000018">
    <property type="entry name" value="Biotin carboxylase"/>
    <property type="match status" value="1"/>
</dbReference>
<dbReference type="FunFam" id="3.40.50.20:FF:000010">
    <property type="entry name" value="Propionyl-CoA carboxylase subunit alpha"/>
    <property type="match status" value="1"/>
</dbReference>
<keyword evidence="6 8" id="KW-0067">ATP-binding</keyword>
<comment type="function">
    <text evidence="8">Catalyzes a 2-step reaction, involving the ATP-dependent carboxylation of the covalently attached biotin in the first step and the transfer of the carboxyl group to pyruvate in the second.</text>
</comment>
<dbReference type="FunFam" id="3.10.600.10:FF:000004">
    <property type="entry name" value="Pyruvate carboxylase"/>
    <property type="match status" value="1"/>
</dbReference>
<dbReference type="STRING" id="284581.AMD01_02370"/>
<evidence type="ECO:0000259" key="13">
    <source>
        <dbReference type="PROSITE" id="PS50968"/>
    </source>
</evidence>
<dbReference type="PANTHER" id="PTHR43778:SF2">
    <property type="entry name" value="PYRUVATE CARBOXYLASE, MITOCHONDRIAL"/>
    <property type="match status" value="1"/>
</dbReference>
<feature type="modified residue" description="N6-carboxylysine" evidence="12">
    <location>
        <position position="714"/>
    </location>
</feature>
<feature type="binding site" evidence="10">
    <location>
        <position position="878"/>
    </location>
    <ligand>
        <name>substrate</name>
    </ligand>
</feature>
<evidence type="ECO:0000256" key="4">
    <source>
        <dbReference type="ARBA" id="ARBA00022723"/>
    </source>
</evidence>
<evidence type="ECO:0000256" key="11">
    <source>
        <dbReference type="PIRSR" id="PIRSR001594-3"/>
    </source>
</evidence>
<feature type="domain" description="Pyruvate carboxyltransferase" evidence="16">
    <location>
        <begin position="536"/>
        <end position="804"/>
    </location>
</feature>
<feature type="binding site" evidence="11">
    <location>
        <position position="745"/>
    </location>
    <ligand>
        <name>Mn(2+)</name>
        <dbReference type="ChEBI" id="CHEBI:29035"/>
    </ligand>
</feature>
<feature type="binding site" description="via carbamate group" evidence="11">
    <location>
        <position position="714"/>
    </location>
    <ligand>
        <name>Mn(2+)</name>
        <dbReference type="ChEBI" id="CHEBI:29035"/>
    </ligand>
</feature>
<dbReference type="Pfam" id="PF00682">
    <property type="entry name" value="HMGL-like"/>
    <property type="match status" value="1"/>
</dbReference>
<feature type="active site" evidence="9">
    <location>
        <position position="298"/>
    </location>
</feature>
<dbReference type="PANTHER" id="PTHR43778">
    <property type="entry name" value="PYRUVATE CARBOXYLASE"/>
    <property type="match status" value="1"/>
</dbReference>
<dbReference type="GO" id="GO:0004736">
    <property type="term" value="F:pyruvate carboxylase activity"/>
    <property type="evidence" value="ECO:0007669"/>
    <property type="project" value="UniProtKB-EC"/>
</dbReference>
<dbReference type="Gene3D" id="3.20.20.70">
    <property type="entry name" value="Aldolase class I"/>
    <property type="match status" value="1"/>
</dbReference>
<dbReference type="InterPro" id="IPR000891">
    <property type="entry name" value="PYR_CT"/>
</dbReference>
<evidence type="ECO:0000256" key="9">
    <source>
        <dbReference type="PIRSR" id="PIRSR001594-1"/>
    </source>
</evidence>
<evidence type="ECO:0000256" key="6">
    <source>
        <dbReference type="ARBA" id="ARBA00022840"/>
    </source>
</evidence>
<dbReference type="Proteomes" id="UP000037558">
    <property type="component" value="Unassembled WGS sequence"/>
</dbReference>
<dbReference type="FunFam" id="2.40.50.100:FF:000003">
    <property type="entry name" value="Acetyl-CoA carboxylase biotin carboxyl carrier protein"/>
    <property type="match status" value="1"/>
</dbReference>
<dbReference type="SUPFAM" id="SSF52440">
    <property type="entry name" value="PreATP-grasp domain"/>
    <property type="match status" value="1"/>
</dbReference>
<keyword evidence="4 11" id="KW-0479">Metal-binding</keyword>
<dbReference type="SUPFAM" id="SSF56059">
    <property type="entry name" value="Glutathione synthetase ATP-binding domain-like"/>
    <property type="match status" value="1"/>
</dbReference>
<dbReference type="FunFam" id="3.20.20.70:FF:000033">
    <property type="entry name" value="Pyruvate carboxylase"/>
    <property type="match status" value="1"/>
</dbReference>
<name>A0A0M0LIS7_9BACI</name>
<evidence type="ECO:0000313" key="18">
    <source>
        <dbReference type="Proteomes" id="UP000037558"/>
    </source>
</evidence>
<dbReference type="InterPro" id="IPR005481">
    <property type="entry name" value="BC-like_N"/>
</dbReference>
<dbReference type="SMART" id="SM00878">
    <property type="entry name" value="Biotin_carb_C"/>
    <property type="match status" value="1"/>
</dbReference>
<evidence type="ECO:0000256" key="2">
    <source>
        <dbReference type="ARBA" id="ARBA00013057"/>
    </source>
</evidence>
<feature type="binding site" evidence="11">
    <location>
        <position position="545"/>
    </location>
    <ligand>
        <name>Mn(2+)</name>
        <dbReference type="ChEBI" id="CHEBI:29035"/>
    </ligand>
</feature>
<feature type="binding site" evidence="11">
    <location>
        <position position="743"/>
    </location>
    <ligand>
        <name>Mn(2+)</name>
        <dbReference type="ChEBI" id="CHEBI:29035"/>
    </ligand>
</feature>
<evidence type="ECO:0000256" key="3">
    <source>
        <dbReference type="ARBA" id="ARBA00022598"/>
    </source>
</evidence>
<dbReference type="CDD" id="cd07937">
    <property type="entry name" value="DRE_TIM_PC_TC_5S"/>
    <property type="match status" value="1"/>
</dbReference>
<gene>
    <name evidence="17" type="ORF">AMD01_02370</name>
</gene>
<evidence type="ECO:0000256" key="1">
    <source>
        <dbReference type="ARBA" id="ARBA00001953"/>
    </source>
</evidence>
<accession>A0A0M0LIS7</accession>
<dbReference type="InterPro" id="IPR000089">
    <property type="entry name" value="Biotin_lipoyl"/>
</dbReference>
<dbReference type="Gene3D" id="3.10.600.10">
    <property type="entry name" value="pyruvate carboxylase f1077a mutant domain"/>
    <property type="match status" value="1"/>
</dbReference>
<dbReference type="InterPro" id="IPR011764">
    <property type="entry name" value="Biotin_carboxylation_dom"/>
</dbReference>
<keyword evidence="3 8" id="KW-0436">Ligase</keyword>
<dbReference type="Gene3D" id="2.40.50.100">
    <property type="match status" value="1"/>
</dbReference>
<dbReference type="OrthoDB" id="9807469at2"/>